<organism evidence="15 16">
    <name type="scientific">Pan paniscus</name>
    <name type="common">Pygmy chimpanzee</name>
    <name type="synonym">Bonobo</name>
    <dbReference type="NCBI Taxonomy" id="9597"/>
    <lineage>
        <taxon>Eukaryota</taxon>
        <taxon>Metazoa</taxon>
        <taxon>Chordata</taxon>
        <taxon>Craniata</taxon>
        <taxon>Vertebrata</taxon>
        <taxon>Euteleostomi</taxon>
        <taxon>Mammalia</taxon>
        <taxon>Eutheria</taxon>
        <taxon>Euarchontoglires</taxon>
        <taxon>Primates</taxon>
        <taxon>Haplorrhini</taxon>
        <taxon>Catarrhini</taxon>
        <taxon>Hominidae</taxon>
        <taxon>Pan</taxon>
    </lineage>
</organism>
<dbReference type="PROSITE" id="PS00290">
    <property type="entry name" value="IG_MHC"/>
    <property type="match status" value="1"/>
</dbReference>
<dbReference type="PROSITE" id="PS50835">
    <property type="entry name" value="IG_LIKE"/>
    <property type="match status" value="3"/>
</dbReference>
<feature type="domain" description="Ig-like" evidence="14">
    <location>
        <begin position="369"/>
        <end position="457"/>
    </location>
</feature>
<feature type="domain" description="Ig-like" evidence="14">
    <location>
        <begin position="461"/>
        <end position="567"/>
    </location>
</feature>
<protein>
    <recommendedName>
        <fullName evidence="14">Ig-like domain-containing protein</fullName>
    </recommendedName>
</protein>
<evidence type="ECO:0000256" key="11">
    <source>
        <dbReference type="ARBA" id="ARBA00043265"/>
    </source>
</evidence>
<feature type="compositionally biased region" description="Polar residues" evidence="13">
    <location>
        <begin position="300"/>
        <end position="312"/>
    </location>
</feature>
<dbReference type="FunFam" id="2.60.40.10:FF:002428">
    <property type="entry name" value="Immunoglobulin heavy constant delta"/>
    <property type="match status" value="1"/>
</dbReference>
<dbReference type="Bgee" id="ENSPPAG00000021222">
    <property type="expression patterns" value="Expressed in liver"/>
</dbReference>
<feature type="compositionally biased region" description="Basic and acidic residues" evidence="13">
    <location>
        <begin position="332"/>
        <end position="352"/>
    </location>
</feature>
<dbReference type="AlphaFoldDB" id="A0A2R8ZJF9"/>
<feature type="region of interest" description="Disordered" evidence="13">
    <location>
        <begin position="1"/>
        <end position="136"/>
    </location>
</feature>
<evidence type="ECO:0000259" key="14">
    <source>
        <dbReference type="PROSITE" id="PS50835"/>
    </source>
</evidence>
<keyword evidence="6" id="KW-1064">Adaptive immunity</keyword>
<evidence type="ECO:0000256" key="3">
    <source>
        <dbReference type="ARBA" id="ARBA00022475"/>
    </source>
</evidence>
<accession>A0A2R8ZJF9</accession>
<dbReference type="GO" id="GO:0019814">
    <property type="term" value="C:immunoglobulin complex"/>
    <property type="evidence" value="ECO:0007669"/>
    <property type="project" value="UniProtKB-KW"/>
</dbReference>
<dbReference type="InterPro" id="IPR007110">
    <property type="entry name" value="Ig-like_dom"/>
</dbReference>
<dbReference type="InterPro" id="IPR049351">
    <property type="entry name" value="IgD_del_linker"/>
</dbReference>
<evidence type="ECO:0000256" key="6">
    <source>
        <dbReference type="ARBA" id="ARBA00023130"/>
    </source>
</evidence>
<keyword evidence="9" id="KW-0325">Glycoprotein</keyword>
<keyword evidence="8" id="KW-1015">Disulfide bond</keyword>
<evidence type="ECO:0000256" key="5">
    <source>
        <dbReference type="ARBA" id="ARBA00022859"/>
    </source>
</evidence>
<evidence type="ECO:0000256" key="2">
    <source>
        <dbReference type="ARBA" id="ARBA00004613"/>
    </source>
</evidence>
<dbReference type="InterPro" id="IPR050380">
    <property type="entry name" value="Immune_Resp_Modulators"/>
</dbReference>
<keyword evidence="10" id="KW-0393">Immunoglobulin domain</keyword>
<dbReference type="OMA" id="HINSSWS"/>
<evidence type="ECO:0000256" key="4">
    <source>
        <dbReference type="ARBA" id="ARBA00022525"/>
    </source>
</evidence>
<dbReference type="Proteomes" id="UP000240080">
    <property type="component" value="Unplaced"/>
</dbReference>
<evidence type="ECO:0000313" key="15">
    <source>
        <dbReference type="Ensembl" id="ENSPPAP00000005092.1"/>
    </source>
</evidence>
<dbReference type="Pfam" id="PF20838">
    <property type="entry name" value="IgD_del_linker"/>
    <property type="match status" value="1"/>
</dbReference>
<evidence type="ECO:0000313" key="16">
    <source>
        <dbReference type="Proteomes" id="UP000240080"/>
    </source>
</evidence>
<sequence length="582" mass="62768">MGLSQAAEPLGPGIRERSIQSHQLLWSHSEGQTHGPPQGPHGPCRAAEDPWLGAWAGGSYSPRPIAPRLECPSSPQGPKGSGSQRGWGQQGRWRSQECPEGHQSLWREDPSLPGALGNKSPGSTKPRVPLSYSESRQQGHSCSRATWSAPLTLGTPPGPLLPAFPVTLLPGSSALPCPLSSEPPASDSHCVCLPAPTKAPDVFPIISGCRHPKDNSSVVLACLITGYHPTPVTVTWYMGTQSQPQRTFPEIQRRDSYYMTSSQLSTPLQQWRQGEYKCVVQHTASKSKKEIFRWPESPKAQASSVPTAQPQAEGSLAKATRAPATTSNTGRGGEEKKKEKEKEEQEERETKTPDCPSHTQPLGVYLLPPAVQDLWLRDKATFTCFVVGSDLKDAHLSWEVAGKVPTGGVEEGLLERHSNGSQSQHSRLTLPRSLWNAGTSVTCTLNHPSLPPQRLMALREPAAQAPVKLSLNLLASSDPPEAASWLLCEVSGFSPPNILLMWLEDQREVNTSGFAPAHPPPQPGSTTFWAWSVLRVPAPPSPQPATYTCVVSHEDSRTLLNASRSLDVSCESPPGPGLGRGL</sequence>
<keyword evidence="16" id="KW-1185">Reference proteome</keyword>
<dbReference type="SUPFAM" id="SSF48726">
    <property type="entry name" value="Immunoglobulin"/>
    <property type="match status" value="3"/>
</dbReference>
<dbReference type="Pfam" id="PF00047">
    <property type="entry name" value="ig"/>
    <property type="match status" value="1"/>
</dbReference>
<proteinExistence type="predicted"/>
<dbReference type="Ensembl" id="ENSPPAT00000023277.1">
    <property type="protein sequence ID" value="ENSPPAP00000005092.1"/>
    <property type="gene ID" value="ENSPPAG00000021222.1"/>
</dbReference>
<feature type="compositionally biased region" description="Gly residues" evidence="13">
    <location>
        <begin position="79"/>
        <end position="89"/>
    </location>
</feature>
<dbReference type="Pfam" id="PF07654">
    <property type="entry name" value="C1-set"/>
    <property type="match status" value="2"/>
</dbReference>
<dbReference type="InterPro" id="IPR013783">
    <property type="entry name" value="Ig-like_fold"/>
</dbReference>
<evidence type="ECO:0000256" key="12">
    <source>
        <dbReference type="ARBA" id="ARBA00065262"/>
    </source>
</evidence>
<evidence type="ECO:0000256" key="8">
    <source>
        <dbReference type="ARBA" id="ARBA00023157"/>
    </source>
</evidence>
<dbReference type="GO" id="GO:0032732">
    <property type="term" value="P:positive regulation of interleukin-1 production"/>
    <property type="evidence" value="ECO:0007669"/>
    <property type="project" value="UniProtKB-ARBA"/>
</dbReference>
<dbReference type="SMART" id="SM00407">
    <property type="entry name" value="IGc1"/>
    <property type="match status" value="3"/>
</dbReference>
<evidence type="ECO:0000256" key="7">
    <source>
        <dbReference type="ARBA" id="ARBA00023136"/>
    </source>
</evidence>
<keyword evidence="3" id="KW-1003">Cell membrane</keyword>
<comment type="subunit">
    <text evidence="12">Immunoglobulins are composed of two identical heavy chains and two identical light chains; disulfide-linked. An IgD molecule contains thus a delta heavy chain combined with either a kappa or a lambda light chains. Kappa light chains are found predominantly on the membrane IgD (mIgD) form and lambda on the secreted IgD (sIgD) form, this fact is poorly understood. Membrane-bound IgD molecules are non-covalently associated with a heterodimer of CD79A and CD79B.</text>
</comment>
<feature type="region of interest" description="Disordered" evidence="13">
    <location>
        <begin position="290"/>
        <end position="361"/>
    </location>
</feature>
<dbReference type="InterPro" id="IPR036179">
    <property type="entry name" value="Ig-like_dom_sf"/>
</dbReference>
<feature type="domain" description="Ig-like" evidence="14">
    <location>
        <begin position="200"/>
        <end position="292"/>
    </location>
</feature>
<dbReference type="PANTHER" id="PTHR23411">
    <property type="entry name" value="TAPASIN"/>
    <property type="match status" value="1"/>
</dbReference>
<keyword evidence="7" id="KW-0472">Membrane</keyword>
<keyword evidence="11" id="KW-1280">Immunoglobulin</keyword>
<reference evidence="15" key="2">
    <citation type="submission" date="2025-09" db="UniProtKB">
        <authorList>
            <consortium name="Ensembl"/>
        </authorList>
    </citation>
    <scope>IDENTIFICATION</scope>
</reference>
<name>A0A2R8ZJF9_PANPA</name>
<dbReference type="GO" id="GO:0005576">
    <property type="term" value="C:extracellular region"/>
    <property type="evidence" value="ECO:0007669"/>
    <property type="project" value="UniProtKB-SubCell"/>
</dbReference>
<dbReference type="FunFam" id="2.60.40.10:FF:002802">
    <property type="entry name" value="Immunoglobulin heavy constant delta"/>
    <property type="match status" value="1"/>
</dbReference>
<dbReference type="InterPro" id="IPR013151">
    <property type="entry name" value="Immunoglobulin_dom"/>
</dbReference>
<feature type="compositionally biased region" description="Basic and acidic residues" evidence="13">
    <location>
        <begin position="94"/>
        <end position="110"/>
    </location>
</feature>
<comment type="subcellular location">
    <subcellularLocation>
        <location evidence="1">Cell membrane</location>
    </subcellularLocation>
    <subcellularLocation>
        <location evidence="2">Secreted</location>
    </subcellularLocation>
</comment>
<dbReference type="GO" id="GO:0002250">
    <property type="term" value="P:adaptive immune response"/>
    <property type="evidence" value="ECO:0007669"/>
    <property type="project" value="UniProtKB-KW"/>
</dbReference>
<dbReference type="GO" id="GO:0005886">
    <property type="term" value="C:plasma membrane"/>
    <property type="evidence" value="ECO:0007669"/>
    <property type="project" value="UniProtKB-SubCell"/>
</dbReference>
<keyword evidence="5" id="KW-0391">Immunity</keyword>
<feature type="compositionally biased region" description="Polar residues" evidence="13">
    <location>
        <begin position="20"/>
        <end position="30"/>
    </location>
</feature>
<evidence type="ECO:0000256" key="13">
    <source>
        <dbReference type="SAM" id="MobiDB-lite"/>
    </source>
</evidence>
<dbReference type="Gene3D" id="2.60.40.10">
    <property type="entry name" value="Immunoglobulins"/>
    <property type="match status" value="3"/>
</dbReference>
<evidence type="ECO:0000256" key="9">
    <source>
        <dbReference type="ARBA" id="ARBA00023180"/>
    </source>
</evidence>
<dbReference type="InterPro" id="IPR003006">
    <property type="entry name" value="Ig/MHC_CS"/>
</dbReference>
<evidence type="ECO:0000256" key="10">
    <source>
        <dbReference type="ARBA" id="ARBA00023319"/>
    </source>
</evidence>
<evidence type="ECO:0000256" key="1">
    <source>
        <dbReference type="ARBA" id="ARBA00004236"/>
    </source>
</evidence>
<dbReference type="STRING" id="9597.ENSPPAP00000005092"/>
<keyword evidence="4" id="KW-0964">Secreted</keyword>
<dbReference type="GeneTree" id="ENSGT00940000161516"/>
<reference evidence="15" key="1">
    <citation type="submission" date="2025-08" db="UniProtKB">
        <authorList>
            <consortium name="Ensembl"/>
        </authorList>
    </citation>
    <scope>IDENTIFICATION</scope>
</reference>
<dbReference type="InterPro" id="IPR003597">
    <property type="entry name" value="Ig_C1-set"/>
</dbReference>